<accession>A0AAE4WGX1</accession>
<dbReference type="EMBL" id="WPHM01000024">
    <property type="protein sequence ID" value="MUZ60942.1"/>
    <property type="molecule type" value="Genomic_DNA"/>
</dbReference>
<dbReference type="AlphaFoldDB" id="A0AAE4WGX1"/>
<organism evidence="1 2">
    <name type="scientific">Agrobacterium vitis</name>
    <name type="common">Rhizobium vitis</name>
    <dbReference type="NCBI Taxonomy" id="373"/>
    <lineage>
        <taxon>Bacteria</taxon>
        <taxon>Pseudomonadati</taxon>
        <taxon>Pseudomonadota</taxon>
        <taxon>Alphaproteobacteria</taxon>
        <taxon>Hyphomicrobiales</taxon>
        <taxon>Rhizobiaceae</taxon>
        <taxon>Rhizobium/Agrobacterium group</taxon>
        <taxon>Agrobacterium</taxon>
    </lineage>
</organism>
<gene>
    <name evidence="1" type="ORF">GOZ95_26295</name>
</gene>
<evidence type="ECO:0000313" key="1">
    <source>
        <dbReference type="EMBL" id="MUZ60942.1"/>
    </source>
</evidence>
<sequence>MSTKPALESAPIAVAHDVLRHGESVAAASEAAHVSRRQLHRWFYRHLGIGVQEPNRRGFGSRLTERVVPAYFKGTAATRYPSDGVEYDLKGTARPDETDRIQD</sequence>
<dbReference type="RefSeq" id="WP_156551541.1">
    <property type="nucleotide sequence ID" value="NZ_JABAEJ010000023.1"/>
</dbReference>
<evidence type="ECO:0000313" key="2">
    <source>
        <dbReference type="Proteomes" id="UP000436692"/>
    </source>
</evidence>
<name>A0AAE4WGX1_AGRVI</name>
<dbReference type="Proteomes" id="UP000436692">
    <property type="component" value="Unassembled WGS sequence"/>
</dbReference>
<comment type="caution">
    <text evidence="1">The sequence shown here is derived from an EMBL/GenBank/DDBJ whole genome shotgun (WGS) entry which is preliminary data.</text>
</comment>
<protein>
    <submittedName>
        <fullName evidence="1">Uncharacterized protein</fullName>
    </submittedName>
</protein>
<proteinExistence type="predicted"/>
<reference evidence="1 2" key="1">
    <citation type="submission" date="2019-12" db="EMBL/GenBank/DDBJ databases">
        <title>Whole-genome sequencing of Allorhizobium vitis.</title>
        <authorList>
            <person name="Gan H.M."/>
            <person name="Szegedi E."/>
            <person name="Burr T."/>
            <person name="Savka M.A."/>
        </authorList>
    </citation>
    <scope>NUCLEOTIDE SEQUENCE [LARGE SCALE GENOMIC DNA]</scope>
    <source>
        <strain evidence="1 2">CG989</strain>
    </source>
</reference>